<dbReference type="Pfam" id="PF06985">
    <property type="entry name" value="HET"/>
    <property type="match status" value="1"/>
</dbReference>
<reference evidence="2" key="1">
    <citation type="journal article" date="2020" name="Stud. Mycol.">
        <title>101 Dothideomycetes genomes: a test case for predicting lifestyles and emergence of pathogens.</title>
        <authorList>
            <person name="Haridas S."/>
            <person name="Albert R."/>
            <person name="Binder M."/>
            <person name="Bloem J."/>
            <person name="Labutti K."/>
            <person name="Salamov A."/>
            <person name="Andreopoulos B."/>
            <person name="Baker S."/>
            <person name="Barry K."/>
            <person name="Bills G."/>
            <person name="Bluhm B."/>
            <person name="Cannon C."/>
            <person name="Castanera R."/>
            <person name="Culley D."/>
            <person name="Daum C."/>
            <person name="Ezra D."/>
            <person name="Gonzalez J."/>
            <person name="Henrissat B."/>
            <person name="Kuo A."/>
            <person name="Liang C."/>
            <person name="Lipzen A."/>
            <person name="Lutzoni F."/>
            <person name="Magnuson J."/>
            <person name="Mondo S."/>
            <person name="Nolan M."/>
            <person name="Ohm R."/>
            <person name="Pangilinan J."/>
            <person name="Park H.-J."/>
            <person name="Ramirez L."/>
            <person name="Alfaro M."/>
            <person name="Sun H."/>
            <person name="Tritt A."/>
            <person name="Yoshinaga Y."/>
            <person name="Zwiers L.-H."/>
            <person name="Turgeon B."/>
            <person name="Goodwin S."/>
            <person name="Spatafora J."/>
            <person name="Crous P."/>
            <person name="Grigoriev I."/>
        </authorList>
    </citation>
    <scope>NUCLEOTIDE SEQUENCE</scope>
    <source>
        <strain evidence="2">CBS 130266</strain>
    </source>
</reference>
<dbReference type="PANTHER" id="PTHR33112:SF16">
    <property type="entry name" value="HETEROKARYON INCOMPATIBILITY DOMAIN-CONTAINING PROTEIN"/>
    <property type="match status" value="1"/>
</dbReference>
<sequence length="603" mass="69373">MTDEPLQMCVSCDEMVCWLRSRHGPRKLKNLHFDTLLHSASECFICRFLYDRVMTQGIRYGGKNSRICVDCEGGGGDHGQLSVYMEDIGSASHAHAVAHLRIQLDFSPGNIASLLRHCGSKSDTVSDKIKMMKAWYEECNTKHEGCRPRTRIPPKRLIYLGAAMKEHNVDLRLVISKEIPKDFARYATLSHCWGGDQPLKSTMASYTKFRGKIKLSDLPQTFRDVVVISRGVGLDYLWIDSKAAHSPLQLWTRLTLPGDVSLCPVPTDFYQTRHTLFIALNWASPSCTRGWALQEKILSPRVLNCWTRWPHFNFLCQTHRVEEIRDISSSTSASGHSREEQLKLSADTPLSNYIWWRWVQDYSQRQISFEKDRLPAIAGITSHYAEAVDDTPVLGLWEKTLIWDLHWSSYEEHLRPSCTGKGRIATWSWLSHARPVLGPHDMFLFLRRNIHNFQVSAVATVNTWNVAWEGLPMTSTLKMAYLIITGPVKPYRFPKWEILDKHPVECKDSLFEKSSLDRIPDTKAEHLNFHLYTTPVIKLNAWNRTAWDCFLILGPCRRSKASERLHKILPIIQSTSELEWALYNQQRLISLELQLRLSGWGDL</sequence>
<dbReference type="OrthoDB" id="5347061at2759"/>
<name>A0A9P4NMM5_9PEZI</name>
<evidence type="ECO:0000313" key="2">
    <source>
        <dbReference type="EMBL" id="KAF2427518.1"/>
    </source>
</evidence>
<feature type="domain" description="Heterokaryon incompatibility" evidence="1">
    <location>
        <begin position="186"/>
        <end position="241"/>
    </location>
</feature>
<dbReference type="InterPro" id="IPR010730">
    <property type="entry name" value="HET"/>
</dbReference>
<gene>
    <name evidence="2" type="ORF">EJ08DRAFT_351614</name>
</gene>
<comment type="caution">
    <text evidence="2">The sequence shown here is derived from an EMBL/GenBank/DDBJ whole genome shotgun (WGS) entry which is preliminary data.</text>
</comment>
<evidence type="ECO:0000313" key="3">
    <source>
        <dbReference type="Proteomes" id="UP000800235"/>
    </source>
</evidence>
<organism evidence="2 3">
    <name type="scientific">Tothia fuscella</name>
    <dbReference type="NCBI Taxonomy" id="1048955"/>
    <lineage>
        <taxon>Eukaryota</taxon>
        <taxon>Fungi</taxon>
        <taxon>Dikarya</taxon>
        <taxon>Ascomycota</taxon>
        <taxon>Pezizomycotina</taxon>
        <taxon>Dothideomycetes</taxon>
        <taxon>Pleosporomycetidae</taxon>
        <taxon>Venturiales</taxon>
        <taxon>Cylindrosympodiaceae</taxon>
        <taxon>Tothia</taxon>
    </lineage>
</organism>
<keyword evidence="3" id="KW-1185">Reference proteome</keyword>
<proteinExistence type="predicted"/>
<dbReference type="PANTHER" id="PTHR33112">
    <property type="entry name" value="DOMAIN PROTEIN, PUTATIVE-RELATED"/>
    <property type="match status" value="1"/>
</dbReference>
<protein>
    <recommendedName>
        <fullName evidence="1">Heterokaryon incompatibility domain-containing protein</fullName>
    </recommendedName>
</protein>
<dbReference type="Proteomes" id="UP000800235">
    <property type="component" value="Unassembled WGS sequence"/>
</dbReference>
<evidence type="ECO:0000259" key="1">
    <source>
        <dbReference type="Pfam" id="PF06985"/>
    </source>
</evidence>
<dbReference type="AlphaFoldDB" id="A0A9P4NMM5"/>
<accession>A0A9P4NMM5</accession>
<dbReference type="EMBL" id="MU007059">
    <property type="protein sequence ID" value="KAF2427518.1"/>
    <property type="molecule type" value="Genomic_DNA"/>
</dbReference>